<dbReference type="EMBL" id="JAVRIA010000001">
    <property type="protein sequence ID" value="MDT0557331.1"/>
    <property type="molecule type" value="Genomic_DNA"/>
</dbReference>
<dbReference type="EC" id="2.1.1.-" evidence="1"/>
<keyword evidence="2" id="KW-1185">Reference proteome</keyword>
<name>A0ABU2YGM2_9FLAO</name>
<dbReference type="RefSeq" id="WP_311426101.1">
    <property type="nucleotide sequence ID" value="NZ_JAVRIA010000001.1"/>
</dbReference>
<proteinExistence type="predicted"/>
<keyword evidence="1" id="KW-0808">Transferase</keyword>
<dbReference type="Gene3D" id="3.40.50.150">
    <property type="entry name" value="Vaccinia Virus protein VP39"/>
    <property type="match status" value="1"/>
</dbReference>
<dbReference type="GO" id="GO:0032259">
    <property type="term" value="P:methylation"/>
    <property type="evidence" value="ECO:0007669"/>
    <property type="project" value="UniProtKB-KW"/>
</dbReference>
<dbReference type="Pfam" id="PF13578">
    <property type="entry name" value="Methyltransf_24"/>
    <property type="match status" value="1"/>
</dbReference>
<keyword evidence="1" id="KW-0489">Methyltransferase</keyword>
<dbReference type="SUPFAM" id="SSF53335">
    <property type="entry name" value="S-adenosyl-L-methionine-dependent methyltransferases"/>
    <property type="match status" value="1"/>
</dbReference>
<dbReference type="GO" id="GO:0008168">
    <property type="term" value="F:methyltransferase activity"/>
    <property type="evidence" value="ECO:0007669"/>
    <property type="project" value="UniProtKB-KW"/>
</dbReference>
<dbReference type="Proteomes" id="UP001259492">
    <property type="component" value="Unassembled WGS sequence"/>
</dbReference>
<sequence>MYQTLAYLKFLIKSTNQHGVHSPFVYDLLTKCFYNTSKNKDYSILQSYKTSLINSNETINVNDLGEGSKTFKTNSRAVSNIAKTSASLDKSMYLMYRIFDYFKPNIALELGTSLGVATNAMALGHTESEITTIEGCPQTSDFTKNSLCKSLNNVNFLSGHFKDVIPTLTQTHFDFIFFDGHHNKAATIDYFEMLLAKATNNSVFIFDDIYWSKGMTKAWNIIKAHPKVTLSIDTFFWGFVFFRQEQPKQHFKIRV</sequence>
<dbReference type="InterPro" id="IPR029063">
    <property type="entry name" value="SAM-dependent_MTases_sf"/>
</dbReference>
<accession>A0ABU2YGM2</accession>
<gene>
    <name evidence="1" type="ORF">RM697_01645</name>
</gene>
<organism evidence="1 2">
    <name type="scientific">Microcosmobacter mediterraneus</name>
    <dbReference type="NCBI Taxonomy" id="3075607"/>
    <lineage>
        <taxon>Bacteria</taxon>
        <taxon>Pseudomonadati</taxon>
        <taxon>Bacteroidota</taxon>
        <taxon>Flavobacteriia</taxon>
        <taxon>Flavobacteriales</taxon>
        <taxon>Flavobacteriaceae</taxon>
        <taxon>Microcosmobacter</taxon>
    </lineage>
</organism>
<evidence type="ECO:0000313" key="2">
    <source>
        <dbReference type="Proteomes" id="UP001259492"/>
    </source>
</evidence>
<reference evidence="1 2" key="1">
    <citation type="submission" date="2023-09" db="EMBL/GenBank/DDBJ databases">
        <authorList>
            <person name="Rey-Velasco X."/>
        </authorList>
    </citation>
    <scope>NUCLEOTIDE SEQUENCE [LARGE SCALE GENOMIC DNA]</scope>
    <source>
        <strain evidence="1 2">W332</strain>
    </source>
</reference>
<protein>
    <submittedName>
        <fullName evidence="1">Class I SAM-dependent methyltransferase</fullName>
        <ecNumber evidence="1">2.1.1.-</ecNumber>
    </submittedName>
</protein>
<comment type="caution">
    <text evidence="1">The sequence shown here is derived from an EMBL/GenBank/DDBJ whole genome shotgun (WGS) entry which is preliminary data.</text>
</comment>
<evidence type="ECO:0000313" key="1">
    <source>
        <dbReference type="EMBL" id="MDT0557331.1"/>
    </source>
</evidence>